<proteinExistence type="predicted"/>
<accession>A0A1I0BWW6</accession>
<reference evidence="3" key="1">
    <citation type="submission" date="2016-10" db="EMBL/GenBank/DDBJ databases">
        <authorList>
            <person name="Varghese N."/>
            <person name="Submissions S."/>
        </authorList>
    </citation>
    <scope>NUCLEOTIDE SEQUENCE [LARGE SCALE GENOMIC DNA]</scope>
    <source>
        <strain evidence="3">Nm71</strain>
    </source>
</reference>
<sequence>MHAFANKSRLVQKLASSRSTTLDRTYIGQRHDIRSFLHTHRRIDNPVRTKSNGAGSTRGLSPEVDNDEIIRGRTTGEIIGDIGRPIGTALGNVAASTASMLTGISITTTTNQGPTWNNHGAFVWHVGFNTTGRTGWIIQDIVNTWRAKDARGNAVASPVTPHFLEAWAVDNAGKVTPSIGTDNDYWDNPNLVTTYGAVEGHLATRAKLYFTKTDPATQGFIKNNPATNAAGLLSSTTTPANLGVVRLYRYAQSTWDSTGAAPIHFGSAGP</sequence>
<name>A0A1I0BWW6_9PROT</name>
<evidence type="ECO:0000256" key="1">
    <source>
        <dbReference type="SAM" id="MobiDB-lite"/>
    </source>
</evidence>
<dbReference type="Proteomes" id="UP000199345">
    <property type="component" value="Unassembled WGS sequence"/>
</dbReference>
<dbReference type="AlphaFoldDB" id="A0A1I0BWW6"/>
<gene>
    <name evidence="2" type="ORF">SAMN05216326_11249</name>
</gene>
<dbReference type="RefSeq" id="WP_090658068.1">
    <property type="nucleotide sequence ID" value="NZ_FOIA01000012.1"/>
</dbReference>
<keyword evidence="3" id="KW-1185">Reference proteome</keyword>
<dbReference type="EMBL" id="FOIA01000012">
    <property type="protein sequence ID" value="SET11534.1"/>
    <property type="molecule type" value="Genomic_DNA"/>
</dbReference>
<protein>
    <submittedName>
        <fullName evidence="2">Uncharacterized protein</fullName>
    </submittedName>
</protein>
<evidence type="ECO:0000313" key="3">
    <source>
        <dbReference type="Proteomes" id="UP000199345"/>
    </source>
</evidence>
<dbReference type="OrthoDB" id="4317910at2"/>
<feature type="compositionally biased region" description="Polar residues" evidence="1">
    <location>
        <begin position="48"/>
        <end position="59"/>
    </location>
</feature>
<evidence type="ECO:0000313" key="2">
    <source>
        <dbReference type="EMBL" id="SET11534.1"/>
    </source>
</evidence>
<feature type="region of interest" description="Disordered" evidence="1">
    <location>
        <begin position="45"/>
        <end position="64"/>
    </location>
</feature>
<organism evidence="2 3">
    <name type="scientific">Nitrosomonas marina</name>
    <dbReference type="NCBI Taxonomy" id="917"/>
    <lineage>
        <taxon>Bacteria</taxon>
        <taxon>Pseudomonadati</taxon>
        <taxon>Pseudomonadota</taxon>
        <taxon>Betaproteobacteria</taxon>
        <taxon>Nitrosomonadales</taxon>
        <taxon>Nitrosomonadaceae</taxon>
        <taxon>Nitrosomonas</taxon>
    </lineage>
</organism>